<reference evidence="1 2" key="2">
    <citation type="journal article" date="2022" name="Mol. Ecol. Resour.">
        <title>The genomes of chicory, endive, great burdock and yacon provide insights into Asteraceae paleo-polyploidization history and plant inulin production.</title>
        <authorList>
            <person name="Fan W."/>
            <person name="Wang S."/>
            <person name="Wang H."/>
            <person name="Wang A."/>
            <person name="Jiang F."/>
            <person name="Liu H."/>
            <person name="Zhao H."/>
            <person name="Xu D."/>
            <person name="Zhang Y."/>
        </authorList>
    </citation>
    <scope>NUCLEOTIDE SEQUENCE [LARGE SCALE GENOMIC DNA]</scope>
    <source>
        <strain evidence="2">cv. Yunnan</strain>
        <tissue evidence="1">Leaves</tissue>
    </source>
</reference>
<gene>
    <name evidence="1" type="ORF">L1987_55301</name>
</gene>
<evidence type="ECO:0000313" key="1">
    <source>
        <dbReference type="EMBL" id="KAI3755500.1"/>
    </source>
</evidence>
<organism evidence="1 2">
    <name type="scientific">Smallanthus sonchifolius</name>
    <dbReference type="NCBI Taxonomy" id="185202"/>
    <lineage>
        <taxon>Eukaryota</taxon>
        <taxon>Viridiplantae</taxon>
        <taxon>Streptophyta</taxon>
        <taxon>Embryophyta</taxon>
        <taxon>Tracheophyta</taxon>
        <taxon>Spermatophyta</taxon>
        <taxon>Magnoliopsida</taxon>
        <taxon>eudicotyledons</taxon>
        <taxon>Gunneridae</taxon>
        <taxon>Pentapetalae</taxon>
        <taxon>asterids</taxon>
        <taxon>campanulids</taxon>
        <taxon>Asterales</taxon>
        <taxon>Asteraceae</taxon>
        <taxon>Asteroideae</taxon>
        <taxon>Heliantheae alliance</taxon>
        <taxon>Millerieae</taxon>
        <taxon>Smallanthus</taxon>
    </lineage>
</organism>
<proteinExistence type="predicted"/>
<dbReference type="EMBL" id="CM042035">
    <property type="protein sequence ID" value="KAI3755500.1"/>
    <property type="molecule type" value="Genomic_DNA"/>
</dbReference>
<reference evidence="2" key="1">
    <citation type="journal article" date="2022" name="Mol. Ecol. Resour.">
        <title>The genomes of chicory, endive, great burdock and yacon provide insights into Asteraceae palaeo-polyploidization history and plant inulin production.</title>
        <authorList>
            <person name="Fan W."/>
            <person name="Wang S."/>
            <person name="Wang H."/>
            <person name="Wang A."/>
            <person name="Jiang F."/>
            <person name="Liu H."/>
            <person name="Zhao H."/>
            <person name="Xu D."/>
            <person name="Zhang Y."/>
        </authorList>
    </citation>
    <scope>NUCLEOTIDE SEQUENCE [LARGE SCALE GENOMIC DNA]</scope>
    <source>
        <strain evidence="2">cv. Yunnan</strain>
    </source>
</reference>
<accession>A0ACB9E9X9</accession>
<evidence type="ECO:0000313" key="2">
    <source>
        <dbReference type="Proteomes" id="UP001056120"/>
    </source>
</evidence>
<dbReference type="Proteomes" id="UP001056120">
    <property type="component" value="Linkage Group LG18"/>
</dbReference>
<sequence>MWACLVTSRALHEENTFQRHEQWMARYGRVYKDDLEKETRVKIFKNNVAYIEALNNAGNRVYKLSVNQFADQTNQEFNATRNGFKFPSKPRSGQTTPFRYENVTAVPSSVDWRKRGAVTPIKEQGQCGVCNTNLPGLTNVINHDQIPRGFITKDEGVNVKRMYNTTGYLH</sequence>
<protein>
    <submittedName>
        <fullName evidence="1">Uncharacterized protein</fullName>
    </submittedName>
</protein>
<keyword evidence="2" id="KW-1185">Reference proteome</keyword>
<comment type="caution">
    <text evidence="1">The sequence shown here is derived from an EMBL/GenBank/DDBJ whole genome shotgun (WGS) entry which is preliminary data.</text>
</comment>
<name>A0ACB9E9X9_9ASTR</name>